<name>A0AAN9PT45_CLITE</name>
<evidence type="ECO:0000313" key="1">
    <source>
        <dbReference type="EMBL" id="KAK7309034.1"/>
    </source>
</evidence>
<accession>A0AAN9PT45</accession>
<proteinExistence type="predicted"/>
<gene>
    <name evidence="1" type="ORF">RJT34_05456</name>
</gene>
<organism evidence="1 2">
    <name type="scientific">Clitoria ternatea</name>
    <name type="common">Butterfly pea</name>
    <dbReference type="NCBI Taxonomy" id="43366"/>
    <lineage>
        <taxon>Eukaryota</taxon>
        <taxon>Viridiplantae</taxon>
        <taxon>Streptophyta</taxon>
        <taxon>Embryophyta</taxon>
        <taxon>Tracheophyta</taxon>
        <taxon>Spermatophyta</taxon>
        <taxon>Magnoliopsida</taxon>
        <taxon>eudicotyledons</taxon>
        <taxon>Gunneridae</taxon>
        <taxon>Pentapetalae</taxon>
        <taxon>rosids</taxon>
        <taxon>fabids</taxon>
        <taxon>Fabales</taxon>
        <taxon>Fabaceae</taxon>
        <taxon>Papilionoideae</taxon>
        <taxon>50 kb inversion clade</taxon>
        <taxon>NPAAA clade</taxon>
        <taxon>indigoferoid/millettioid clade</taxon>
        <taxon>Phaseoleae</taxon>
        <taxon>Clitoria</taxon>
    </lineage>
</organism>
<keyword evidence="2" id="KW-1185">Reference proteome</keyword>
<comment type="caution">
    <text evidence="1">The sequence shown here is derived from an EMBL/GenBank/DDBJ whole genome shotgun (WGS) entry which is preliminary data.</text>
</comment>
<sequence length="189" mass="22005">MQLYYERQGTFDWESALQEGINLPSSGFQTSNDAGRTFQNTPPLTQNSLVSLSLFLASPISASSTFQFPLPIQSNYSLLSFSQSQTPPSIHGRRSQSQRQRRLLLWRLRRRHQALLRRHRAVTDEPRALFKPIRCIRFSSEIHGGLSRRRKDRRTQTRLVQGLQPPRRRSSWAGQIRRRHLSLQKGTRN</sequence>
<dbReference type="Proteomes" id="UP001359559">
    <property type="component" value="Unassembled WGS sequence"/>
</dbReference>
<protein>
    <submittedName>
        <fullName evidence="1">Uncharacterized protein</fullName>
    </submittedName>
</protein>
<reference evidence="1 2" key="1">
    <citation type="submission" date="2024-01" db="EMBL/GenBank/DDBJ databases">
        <title>The genomes of 5 underutilized Papilionoideae crops provide insights into root nodulation and disease resistance.</title>
        <authorList>
            <person name="Yuan L."/>
        </authorList>
    </citation>
    <scope>NUCLEOTIDE SEQUENCE [LARGE SCALE GENOMIC DNA]</scope>
    <source>
        <strain evidence="1">LY-2023</strain>
        <tissue evidence="1">Leaf</tissue>
    </source>
</reference>
<evidence type="ECO:0000313" key="2">
    <source>
        <dbReference type="Proteomes" id="UP001359559"/>
    </source>
</evidence>
<dbReference type="EMBL" id="JAYKXN010000002">
    <property type="protein sequence ID" value="KAK7309034.1"/>
    <property type="molecule type" value="Genomic_DNA"/>
</dbReference>
<dbReference type="AlphaFoldDB" id="A0AAN9PT45"/>